<dbReference type="Pfam" id="PF00512">
    <property type="entry name" value="HisKA"/>
    <property type="match status" value="1"/>
</dbReference>
<evidence type="ECO:0000259" key="10">
    <source>
        <dbReference type="PROSITE" id="PS50112"/>
    </source>
</evidence>
<name>A0A1V1PEW1_9BACT</name>
<evidence type="ECO:0000256" key="7">
    <source>
        <dbReference type="ARBA" id="ARBA00022840"/>
    </source>
</evidence>
<dbReference type="PANTHER" id="PTHR43065:SF42">
    <property type="entry name" value="TWO-COMPONENT SENSOR PPRA"/>
    <property type="match status" value="1"/>
</dbReference>
<feature type="domain" description="PAS" evidence="10">
    <location>
        <begin position="128"/>
        <end position="199"/>
    </location>
</feature>
<sequence length="486" mass="54295">MQISRSQDEQSYLIRAIDAFQRKIVVIDANHKILSANQQAFDVFEKNIIGKTCYQAFHNFSSPCKDCPLDKVMRTQKPALKESQALDLMNETCRYFCPMNSEEIIDGVVLLDFGIPILEGLEEKLQQSNAFLKNLILSSVDAVLAVDKQGRILIFNEAAAEITGYNQEEALNMVDIRDVYPNNGAREIMRALRAEEYGGPGKLKGYKVDIIHRNGEVIPISVNAALVYDGDREVASIGFFKDLREDIRIKDELEKAQVQILQSEKMASLGKLAAGVAHQLNNPLGGITLFTKLVLEEYDLEEAARDDLSRILRDAERCRDTVKELLEFARQTRHLMRPNDINRAISRTLFLLENQTIFHNIDIIRQLAPALPPVHSDVQQLNHVFMNIILNAADAMAGKGSLTVTTGLSESKNHVIIQIQDTGPGIPDDVLPHIFEPFFTTKEEGKGTGLGLSLVYGIVQNHGGKIEANTSSTGTRFTIKLPIRQE</sequence>
<feature type="domain" description="PAC" evidence="11">
    <location>
        <begin position="204"/>
        <end position="255"/>
    </location>
</feature>
<dbReference type="AlphaFoldDB" id="A0A1V1PEW1"/>
<evidence type="ECO:0000256" key="3">
    <source>
        <dbReference type="ARBA" id="ARBA00022553"/>
    </source>
</evidence>
<evidence type="ECO:0000256" key="4">
    <source>
        <dbReference type="ARBA" id="ARBA00022679"/>
    </source>
</evidence>
<dbReference type="SMART" id="SM00387">
    <property type="entry name" value="HATPase_c"/>
    <property type="match status" value="1"/>
</dbReference>
<dbReference type="PROSITE" id="PS50113">
    <property type="entry name" value="PAC"/>
    <property type="match status" value="1"/>
</dbReference>
<reference evidence="13" key="1">
    <citation type="submission" date="2012-11" db="EMBL/GenBank/DDBJ databases">
        <authorList>
            <person name="Lucero-Rivera Y.E."/>
            <person name="Tovar-Ramirez D."/>
        </authorList>
    </citation>
    <scope>NUCLEOTIDE SEQUENCE [LARGE SCALE GENOMIC DNA]</scope>
    <source>
        <strain evidence="13">Araruama</strain>
    </source>
</reference>
<dbReference type="InterPro" id="IPR003594">
    <property type="entry name" value="HATPase_dom"/>
</dbReference>
<keyword evidence="6 12" id="KW-0418">Kinase</keyword>
<keyword evidence="5" id="KW-0547">Nucleotide-binding</keyword>
<dbReference type="Pfam" id="PF13426">
    <property type="entry name" value="PAS_9"/>
    <property type="match status" value="1"/>
</dbReference>
<evidence type="ECO:0000256" key="2">
    <source>
        <dbReference type="ARBA" id="ARBA00012438"/>
    </source>
</evidence>
<evidence type="ECO:0000313" key="13">
    <source>
        <dbReference type="Proteomes" id="UP000189670"/>
    </source>
</evidence>
<evidence type="ECO:0000313" key="12">
    <source>
        <dbReference type="EMBL" id="ETR73318.1"/>
    </source>
</evidence>
<dbReference type="Pfam" id="PF00989">
    <property type="entry name" value="PAS"/>
    <property type="match status" value="1"/>
</dbReference>
<dbReference type="SMART" id="SM00091">
    <property type="entry name" value="PAS"/>
    <property type="match status" value="2"/>
</dbReference>
<evidence type="ECO:0000256" key="5">
    <source>
        <dbReference type="ARBA" id="ARBA00022741"/>
    </source>
</evidence>
<keyword evidence="4" id="KW-0808">Transferase</keyword>
<proteinExistence type="predicted"/>
<evidence type="ECO:0000256" key="8">
    <source>
        <dbReference type="ARBA" id="ARBA00023012"/>
    </source>
</evidence>
<keyword evidence="8" id="KW-0902">Two-component regulatory system</keyword>
<comment type="caution">
    <text evidence="12">The sequence shown here is derived from an EMBL/GenBank/DDBJ whole genome shotgun (WGS) entry which is preliminary data.</text>
</comment>
<dbReference type="EC" id="2.7.13.3" evidence="2"/>
<dbReference type="Gene3D" id="1.10.287.130">
    <property type="match status" value="1"/>
</dbReference>
<evidence type="ECO:0000259" key="11">
    <source>
        <dbReference type="PROSITE" id="PS50113"/>
    </source>
</evidence>
<dbReference type="CDD" id="cd00082">
    <property type="entry name" value="HisKA"/>
    <property type="match status" value="1"/>
</dbReference>
<dbReference type="InterPro" id="IPR013767">
    <property type="entry name" value="PAS_fold"/>
</dbReference>
<evidence type="ECO:0000259" key="9">
    <source>
        <dbReference type="PROSITE" id="PS50109"/>
    </source>
</evidence>
<dbReference type="SUPFAM" id="SSF47384">
    <property type="entry name" value="Homodimeric domain of signal transducing histidine kinase"/>
    <property type="match status" value="1"/>
</dbReference>
<dbReference type="GO" id="GO:0005524">
    <property type="term" value="F:ATP binding"/>
    <property type="evidence" value="ECO:0007669"/>
    <property type="project" value="UniProtKB-KW"/>
</dbReference>
<dbReference type="EMBL" id="ATBP01000072">
    <property type="protein sequence ID" value="ETR73318.1"/>
    <property type="molecule type" value="Genomic_DNA"/>
</dbReference>
<dbReference type="CDD" id="cd00130">
    <property type="entry name" value="PAS"/>
    <property type="match status" value="1"/>
</dbReference>
<dbReference type="Gene3D" id="3.30.565.10">
    <property type="entry name" value="Histidine kinase-like ATPase, C-terminal domain"/>
    <property type="match status" value="1"/>
</dbReference>
<feature type="domain" description="Histidine kinase" evidence="9">
    <location>
        <begin position="275"/>
        <end position="485"/>
    </location>
</feature>
<gene>
    <name evidence="12" type="ORF">OMM_07011</name>
</gene>
<dbReference type="PROSITE" id="PS50109">
    <property type="entry name" value="HIS_KIN"/>
    <property type="match status" value="1"/>
</dbReference>
<dbReference type="NCBIfam" id="TIGR00229">
    <property type="entry name" value="sensory_box"/>
    <property type="match status" value="1"/>
</dbReference>
<dbReference type="InterPro" id="IPR004358">
    <property type="entry name" value="Sig_transdc_His_kin-like_C"/>
</dbReference>
<dbReference type="SMART" id="SM00388">
    <property type="entry name" value="HisKA"/>
    <property type="match status" value="1"/>
</dbReference>
<evidence type="ECO:0000256" key="6">
    <source>
        <dbReference type="ARBA" id="ARBA00022777"/>
    </source>
</evidence>
<dbReference type="InterPro" id="IPR035965">
    <property type="entry name" value="PAS-like_dom_sf"/>
</dbReference>
<protein>
    <recommendedName>
        <fullName evidence="2">histidine kinase</fullName>
        <ecNumber evidence="2">2.7.13.3</ecNumber>
    </recommendedName>
</protein>
<organism evidence="12 13">
    <name type="scientific">Candidatus Magnetoglobus multicellularis str. Araruama</name>
    <dbReference type="NCBI Taxonomy" id="890399"/>
    <lineage>
        <taxon>Bacteria</taxon>
        <taxon>Pseudomonadati</taxon>
        <taxon>Thermodesulfobacteriota</taxon>
        <taxon>Desulfobacteria</taxon>
        <taxon>Desulfobacterales</taxon>
        <taxon>Desulfobacteraceae</taxon>
        <taxon>Candidatus Magnetoglobus</taxon>
    </lineage>
</organism>
<dbReference type="PRINTS" id="PR00344">
    <property type="entry name" value="BCTRLSENSOR"/>
</dbReference>
<dbReference type="PROSITE" id="PS50112">
    <property type="entry name" value="PAS"/>
    <property type="match status" value="1"/>
</dbReference>
<dbReference type="Gene3D" id="3.30.450.20">
    <property type="entry name" value="PAS domain"/>
    <property type="match status" value="1"/>
</dbReference>
<dbReference type="SUPFAM" id="SSF55785">
    <property type="entry name" value="PYP-like sensor domain (PAS domain)"/>
    <property type="match status" value="2"/>
</dbReference>
<dbReference type="InterPro" id="IPR036890">
    <property type="entry name" value="HATPase_C_sf"/>
</dbReference>
<dbReference type="InterPro" id="IPR000014">
    <property type="entry name" value="PAS"/>
</dbReference>
<keyword evidence="3" id="KW-0597">Phosphoprotein</keyword>
<dbReference type="SUPFAM" id="SSF55874">
    <property type="entry name" value="ATPase domain of HSP90 chaperone/DNA topoisomerase II/histidine kinase"/>
    <property type="match status" value="1"/>
</dbReference>
<dbReference type="Pfam" id="PF02518">
    <property type="entry name" value="HATPase_c"/>
    <property type="match status" value="1"/>
</dbReference>
<accession>A0A1V1PEW1</accession>
<evidence type="ECO:0000256" key="1">
    <source>
        <dbReference type="ARBA" id="ARBA00000085"/>
    </source>
</evidence>
<keyword evidence="7" id="KW-0067">ATP-binding</keyword>
<dbReference type="InterPro" id="IPR003661">
    <property type="entry name" value="HisK_dim/P_dom"/>
</dbReference>
<dbReference type="GO" id="GO:0000155">
    <property type="term" value="F:phosphorelay sensor kinase activity"/>
    <property type="evidence" value="ECO:0007669"/>
    <property type="project" value="InterPro"/>
</dbReference>
<dbReference type="InterPro" id="IPR036097">
    <property type="entry name" value="HisK_dim/P_sf"/>
</dbReference>
<dbReference type="InterPro" id="IPR000700">
    <property type="entry name" value="PAS-assoc_C"/>
</dbReference>
<dbReference type="GO" id="GO:0006355">
    <property type="term" value="P:regulation of DNA-templated transcription"/>
    <property type="evidence" value="ECO:0007669"/>
    <property type="project" value="InterPro"/>
</dbReference>
<comment type="catalytic activity">
    <reaction evidence="1">
        <text>ATP + protein L-histidine = ADP + protein N-phospho-L-histidine.</text>
        <dbReference type="EC" id="2.7.13.3"/>
    </reaction>
</comment>
<dbReference type="Proteomes" id="UP000189670">
    <property type="component" value="Unassembled WGS sequence"/>
</dbReference>
<dbReference type="PANTHER" id="PTHR43065">
    <property type="entry name" value="SENSOR HISTIDINE KINASE"/>
    <property type="match status" value="1"/>
</dbReference>
<dbReference type="InterPro" id="IPR005467">
    <property type="entry name" value="His_kinase_dom"/>
</dbReference>